<evidence type="ECO:0000313" key="3">
    <source>
        <dbReference type="Proteomes" id="UP001500037"/>
    </source>
</evidence>
<comment type="caution">
    <text evidence="2">The sequence shown here is derived from an EMBL/GenBank/DDBJ whole genome shotgun (WGS) entry which is preliminary data.</text>
</comment>
<accession>A0ABN1WA51</accession>
<keyword evidence="3" id="KW-1185">Reference proteome</keyword>
<evidence type="ECO:0000256" key="1">
    <source>
        <dbReference type="SAM" id="MobiDB-lite"/>
    </source>
</evidence>
<feature type="region of interest" description="Disordered" evidence="1">
    <location>
        <begin position="1"/>
        <end position="27"/>
    </location>
</feature>
<proteinExistence type="predicted"/>
<feature type="compositionally biased region" description="Pro residues" evidence="1">
    <location>
        <begin position="16"/>
        <end position="25"/>
    </location>
</feature>
<name>A0ABN1WA51_9ACTN</name>
<dbReference type="EMBL" id="BAAALF010000059">
    <property type="protein sequence ID" value="GAA1242107.1"/>
    <property type="molecule type" value="Genomic_DNA"/>
</dbReference>
<gene>
    <name evidence="2" type="ORF">GCM10009665_36110</name>
</gene>
<evidence type="ECO:0000313" key="2">
    <source>
        <dbReference type="EMBL" id="GAA1242107.1"/>
    </source>
</evidence>
<protein>
    <recommendedName>
        <fullName evidence="4">Acyl carrier protein</fullName>
    </recommendedName>
</protein>
<evidence type="ECO:0008006" key="4">
    <source>
        <dbReference type="Google" id="ProtNLM"/>
    </source>
</evidence>
<reference evidence="2 3" key="1">
    <citation type="journal article" date="2019" name="Int. J. Syst. Evol. Microbiol.">
        <title>The Global Catalogue of Microorganisms (GCM) 10K type strain sequencing project: providing services to taxonomists for standard genome sequencing and annotation.</title>
        <authorList>
            <consortium name="The Broad Institute Genomics Platform"/>
            <consortium name="The Broad Institute Genome Sequencing Center for Infectious Disease"/>
            <person name="Wu L."/>
            <person name="Ma J."/>
        </authorList>
    </citation>
    <scope>NUCLEOTIDE SEQUENCE [LARGE SCALE GENOMIC DNA]</scope>
    <source>
        <strain evidence="2 3">JCM 13004</strain>
    </source>
</reference>
<sequence length="109" mass="11469">MTDIRPSFVHPGTDPNMPPDTPCGPPSAVDPELVALLVAAADALPDWAQSVVPQARLDADLALDETEFAVLDTLLRERFGADLGALRAGLDLDALAALTVGDLAELVRR</sequence>
<dbReference type="Proteomes" id="UP001500037">
    <property type="component" value="Unassembled WGS sequence"/>
</dbReference>
<organism evidence="2 3">
    <name type="scientific">Kitasatospora nipponensis</name>
    <dbReference type="NCBI Taxonomy" id="258049"/>
    <lineage>
        <taxon>Bacteria</taxon>
        <taxon>Bacillati</taxon>
        <taxon>Actinomycetota</taxon>
        <taxon>Actinomycetes</taxon>
        <taxon>Kitasatosporales</taxon>
        <taxon>Streptomycetaceae</taxon>
        <taxon>Kitasatospora</taxon>
    </lineage>
</organism>